<keyword evidence="8" id="KW-0175">Coiled coil</keyword>
<evidence type="ECO:0000313" key="12">
    <source>
        <dbReference type="EMBL" id="PIT92299.1"/>
    </source>
</evidence>
<keyword evidence="12" id="KW-0251">Elongation factor</keyword>
<dbReference type="InterPro" id="IPR018151">
    <property type="entry name" value="TF_GreA/GreB_CS"/>
</dbReference>
<evidence type="ECO:0000256" key="2">
    <source>
        <dbReference type="ARBA" id="ARBA00013729"/>
    </source>
</evidence>
<dbReference type="Pfam" id="PF01272">
    <property type="entry name" value="GreA_GreB"/>
    <property type="match status" value="1"/>
</dbReference>
<evidence type="ECO:0000256" key="9">
    <source>
        <dbReference type="RuleBase" id="RU000556"/>
    </source>
</evidence>
<feature type="domain" description="Transcription elongation factor GreA/GreB C-terminal" evidence="10">
    <location>
        <begin position="80"/>
        <end position="150"/>
    </location>
</feature>
<dbReference type="GO" id="GO:0003677">
    <property type="term" value="F:DNA binding"/>
    <property type="evidence" value="ECO:0007669"/>
    <property type="project" value="UniProtKB-UniRule"/>
</dbReference>
<dbReference type="InterPro" id="IPR028624">
    <property type="entry name" value="Tscrpt_elong_fac_GreA/B"/>
</dbReference>
<proteinExistence type="inferred from homology"/>
<feature type="domain" description="Transcription elongation factor GreA/GreB N-terminal" evidence="11">
    <location>
        <begin position="4"/>
        <end position="73"/>
    </location>
</feature>
<dbReference type="Proteomes" id="UP000228635">
    <property type="component" value="Unassembled WGS sequence"/>
</dbReference>
<dbReference type="InterPro" id="IPR036953">
    <property type="entry name" value="GreA/GreB_C_sf"/>
</dbReference>
<dbReference type="Pfam" id="PF03449">
    <property type="entry name" value="GreA_GreB_N"/>
    <property type="match status" value="1"/>
</dbReference>
<feature type="coiled-coil region" evidence="8">
    <location>
        <begin position="3"/>
        <end position="30"/>
    </location>
</feature>
<dbReference type="HAMAP" id="MF_00105">
    <property type="entry name" value="GreA_GreB"/>
    <property type="match status" value="1"/>
</dbReference>
<evidence type="ECO:0000256" key="1">
    <source>
        <dbReference type="ARBA" id="ARBA00008213"/>
    </source>
</evidence>
<keyword evidence="12" id="KW-0648">Protein biosynthesis</keyword>
<dbReference type="GO" id="GO:0032784">
    <property type="term" value="P:regulation of DNA-templated transcription elongation"/>
    <property type="evidence" value="ECO:0007669"/>
    <property type="project" value="UniProtKB-UniRule"/>
</dbReference>
<dbReference type="SUPFAM" id="SSF54534">
    <property type="entry name" value="FKBP-like"/>
    <property type="match status" value="1"/>
</dbReference>
<dbReference type="InterPro" id="IPR036805">
    <property type="entry name" value="Tscrpt_elong_fac_GreA/B_N_sf"/>
</dbReference>
<accession>A0A2M6WHM1</accession>
<keyword evidence="3 8" id="KW-0805">Transcription regulation</keyword>
<evidence type="ECO:0000256" key="4">
    <source>
        <dbReference type="ARBA" id="ARBA00023125"/>
    </source>
</evidence>
<evidence type="ECO:0000256" key="3">
    <source>
        <dbReference type="ARBA" id="ARBA00023015"/>
    </source>
</evidence>
<evidence type="ECO:0000259" key="10">
    <source>
        <dbReference type="Pfam" id="PF01272"/>
    </source>
</evidence>
<protein>
    <recommendedName>
        <fullName evidence="2 8">Transcription elongation factor GreA</fullName>
    </recommendedName>
    <alternativeName>
        <fullName evidence="7 8">Transcript cleavage factor GreA</fullName>
    </alternativeName>
</protein>
<sequence length="151" mass="17257">MDHYFTQRRLDELKQELQDLKTKRRLEVADRLQKAKELGDLSENSEYFEARDEQARVEQRILELDQMIKNAKIIEEKTSGDIIQIGSTIQVKKGSEIFKYRIVGSEEVKPEEGFISNESPLGKAFIGRKVGDKVTITVPAGSVVYEVVRIG</sequence>
<dbReference type="InterPro" id="IPR006359">
    <property type="entry name" value="Tscrpt_elong_fac_GreA"/>
</dbReference>
<dbReference type="PIRSF" id="PIRSF006092">
    <property type="entry name" value="GreA_GreB"/>
    <property type="match status" value="1"/>
</dbReference>
<dbReference type="Gene3D" id="3.10.50.30">
    <property type="entry name" value="Transcription elongation factor, GreA/GreB, C-terminal domain"/>
    <property type="match status" value="1"/>
</dbReference>
<evidence type="ECO:0000256" key="6">
    <source>
        <dbReference type="ARBA" id="ARBA00024916"/>
    </source>
</evidence>
<dbReference type="Gene3D" id="1.10.287.180">
    <property type="entry name" value="Transcription elongation factor, GreA/GreB, N-terminal domain"/>
    <property type="match status" value="1"/>
</dbReference>
<dbReference type="InterPro" id="IPR001437">
    <property type="entry name" value="Tscrpt_elong_fac_GreA/B_C"/>
</dbReference>
<dbReference type="GO" id="GO:0003746">
    <property type="term" value="F:translation elongation factor activity"/>
    <property type="evidence" value="ECO:0007669"/>
    <property type="project" value="UniProtKB-KW"/>
</dbReference>
<comment type="function">
    <text evidence="6 8 9">Necessary for efficient RNA polymerase transcription elongation past template-encoded arresting sites. The arresting sites in DNA have the property of trapping a certain fraction of elongating RNA polymerases that pass through, resulting in locked ternary complexes. Cleavage of the nascent transcript by cleavage factors such as GreA or GreB allows the resumption of elongation from the new 3'terminus. GreA releases sequences of 2 to 3 nucleotides.</text>
</comment>
<comment type="caution">
    <text evidence="12">The sequence shown here is derived from an EMBL/GenBank/DDBJ whole genome shotgun (WGS) entry which is preliminary data.</text>
</comment>
<dbReference type="NCBIfam" id="NF001263">
    <property type="entry name" value="PRK00226.1-4"/>
    <property type="match status" value="1"/>
</dbReference>
<dbReference type="InterPro" id="IPR023459">
    <property type="entry name" value="Tscrpt_elong_fac_GreA/B_fam"/>
</dbReference>
<gene>
    <name evidence="8" type="primary">greA</name>
    <name evidence="12" type="ORF">COU08_03240</name>
</gene>
<organism evidence="12 13">
    <name type="scientific">Candidatus Harrisonbacteria bacterium CG10_big_fil_rev_8_21_14_0_10_42_17</name>
    <dbReference type="NCBI Taxonomy" id="1974584"/>
    <lineage>
        <taxon>Bacteria</taxon>
        <taxon>Candidatus Harrisoniibacteriota</taxon>
    </lineage>
</organism>
<keyword evidence="5 8" id="KW-0804">Transcription</keyword>
<comment type="similarity">
    <text evidence="1 8 9">Belongs to the GreA/GreB family.</text>
</comment>
<evidence type="ECO:0000313" key="13">
    <source>
        <dbReference type="Proteomes" id="UP000228635"/>
    </source>
</evidence>
<dbReference type="FunFam" id="1.10.287.180:FF:000001">
    <property type="entry name" value="Transcription elongation factor GreA"/>
    <property type="match status" value="1"/>
</dbReference>
<evidence type="ECO:0000259" key="11">
    <source>
        <dbReference type="Pfam" id="PF03449"/>
    </source>
</evidence>
<evidence type="ECO:0000256" key="8">
    <source>
        <dbReference type="HAMAP-Rule" id="MF_00105"/>
    </source>
</evidence>
<dbReference type="PANTHER" id="PTHR30437:SF4">
    <property type="entry name" value="TRANSCRIPTION ELONGATION FACTOR GREA"/>
    <property type="match status" value="1"/>
</dbReference>
<dbReference type="EMBL" id="PFBA01000027">
    <property type="protein sequence ID" value="PIT92299.1"/>
    <property type="molecule type" value="Genomic_DNA"/>
</dbReference>
<dbReference type="GO" id="GO:0006354">
    <property type="term" value="P:DNA-templated transcription elongation"/>
    <property type="evidence" value="ECO:0007669"/>
    <property type="project" value="TreeGrafter"/>
</dbReference>
<dbReference type="AlphaFoldDB" id="A0A2M6WHM1"/>
<keyword evidence="4 8" id="KW-0238">DNA-binding</keyword>
<dbReference type="PANTHER" id="PTHR30437">
    <property type="entry name" value="TRANSCRIPTION ELONGATION FACTOR GREA"/>
    <property type="match status" value="1"/>
</dbReference>
<dbReference type="SUPFAM" id="SSF46557">
    <property type="entry name" value="GreA transcript cleavage protein, N-terminal domain"/>
    <property type="match status" value="1"/>
</dbReference>
<dbReference type="InterPro" id="IPR022691">
    <property type="entry name" value="Tscrpt_elong_fac_GreA/B_N"/>
</dbReference>
<name>A0A2M6WHM1_9BACT</name>
<evidence type="ECO:0000256" key="5">
    <source>
        <dbReference type="ARBA" id="ARBA00023163"/>
    </source>
</evidence>
<evidence type="ECO:0000256" key="7">
    <source>
        <dbReference type="ARBA" id="ARBA00030776"/>
    </source>
</evidence>
<dbReference type="PROSITE" id="PS00829">
    <property type="entry name" value="GREAB_1"/>
    <property type="match status" value="1"/>
</dbReference>
<dbReference type="GO" id="GO:0070063">
    <property type="term" value="F:RNA polymerase binding"/>
    <property type="evidence" value="ECO:0007669"/>
    <property type="project" value="InterPro"/>
</dbReference>
<reference evidence="13" key="1">
    <citation type="submission" date="2017-09" db="EMBL/GenBank/DDBJ databases">
        <title>Depth-based differentiation of microbial function through sediment-hosted aquifers and enrichment of novel symbionts in the deep terrestrial subsurface.</title>
        <authorList>
            <person name="Probst A.J."/>
            <person name="Ladd B."/>
            <person name="Jarett J.K."/>
            <person name="Geller-Mcgrath D.E."/>
            <person name="Sieber C.M.K."/>
            <person name="Emerson J.B."/>
            <person name="Anantharaman K."/>
            <person name="Thomas B.C."/>
            <person name="Malmstrom R."/>
            <person name="Stieglmeier M."/>
            <person name="Klingl A."/>
            <person name="Woyke T."/>
            <person name="Ryan C.M."/>
            <person name="Banfield J.F."/>
        </authorList>
    </citation>
    <scope>NUCLEOTIDE SEQUENCE [LARGE SCALE GENOMIC DNA]</scope>
</reference>
<dbReference type="NCBIfam" id="TIGR01462">
    <property type="entry name" value="greA"/>
    <property type="match status" value="1"/>
</dbReference>